<dbReference type="GO" id="GO:0016020">
    <property type="term" value="C:membrane"/>
    <property type="evidence" value="ECO:0007669"/>
    <property type="project" value="TreeGrafter"/>
</dbReference>
<feature type="transmembrane region" description="Helical" evidence="1">
    <location>
        <begin position="37"/>
        <end position="57"/>
    </location>
</feature>
<feature type="transmembrane region" description="Helical" evidence="1">
    <location>
        <begin position="139"/>
        <end position="161"/>
    </location>
</feature>
<keyword evidence="1" id="KW-0812">Transmembrane</keyword>
<organism evidence="4 5">
    <name type="scientific">Geodermatophilus normandii</name>
    <dbReference type="NCBI Taxonomy" id="1137989"/>
    <lineage>
        <taxon>Bacteria</taxon>
        <taxon>Bacillati</taxon>
        <taxon>Actinomycetota</taxon>
        <taxon>Actinomycetes</taxon>
        <taxon>Geodermatophilales</taxon>
        <taxon>Geodermatophilaceae</taxon>
        <taxon>Geodermatophilus</taxon>
    </lineage>
</organism>
<proteinExistence type="predicted"/>
<evidence type="ECO:0000259" key="3">
    <source>
        <dbReference type="Pfam" id="PF19040"/>
    </source>
</evidence>
<feature type="domain" description="SGNH" evidence="3">
    <location>
        <begin position="430"/>
        <end position="659"/>
    </location>
</feature>
<feature type="transmembrane region" description="Helical" evidence="1">
    <location>
        <begin position="201"/>
        <end position="223"/>
    </location>
</feature>
<dbReference type="InterPro" id="IPR050879">
    <property type="entry name" value="Acyltransferase_3"/>
</dbReference>
<dbReference type="Pfam" id="PF01757">
    <property type="entry name" value="Acyl_transf_3"/>
    <property type="match status" value="1"/>
</dbReference>
<keyword evidence="1" id="KW-1133">Transmembrane helix</keyword>
<feature type="transmembrane region" description="Helical" evidence="1">
    <location>
        <begin position="357"/>
        <end position="377"/>
    </location>
</feature>
<keyword evidence="1" id="KW-0472">Membrane</keyword>
<feature type="domain" description="Acyltransferase 3" evidence="2">
    <location>
        <begin position="11"/>
        <end position="337"/>
    </location>
</feature>
<reference evidence="5" key="1">
    <citation type="submission" date="2018-05" db="EMBL/GenBank/DDBJ databases">
        <authorList>
            <person name="Klenk H.-P."/>
            <person name="Huntemann M."/>
            <person name="Clum A."/>
            <person name="Pillay M."/>
            <person name="Palaniappan K."/>
            <person name="Varghese N."/>
            <person name="Mikhailova N."/>
            <person name="Stamatis D."/>
            <person name="Reddy T."/>
            <person name="Daum C."/>
            <person name="Shapiro N."/>
            <person name="Ivanova N."/>
            <person name="Kyrpides N."/>
            <person name="Woyke T."/>
        </authorList>
    </citation>
    <scope>NUCLEOTIDE SEQUENCE [LARGE SCALE GENOMIC DNA]</scope>
    <source>
        <strain evidence="5">DSM 45417</strain>
    </source>
</reference>
<feature type="transmembrane region" description="Helical" evidence="1">
    <location>
        <begin position="12"/>
        <end position="31"/>
    </location>
</feature>
<evidence type="ECO:0000313" key="5">
    <source>
        <dbReference type="Proteomes" id="UP000246661"/>
    </source>
</evidence>
<dbReference type="InterPro" id="IPR002656">
    <property type="entry name" value="Acyl_transf_3_dom"/>
</dbReference>
<dbReference type="GO" id="GO:0016747">
    <property type="term" value="F:acyltransferase activity, transferring groups other than amino-acyl groups"/>
    <property type="evidence" value="ECO:0007669"/>
    <property type="project" value="InterPro"/>
</dbReference>
<dbReference type="GO" id="GO:0009103">
    <property type="term" value="P:lipopolysaccharide biosynthetic process"/>
    <property type="evidence" value="ECO:0007669"/>
    <property type="project" value="TreeGrafter"/>
</dbReference>
<keyword evidence="5" id="KW-1185">Reference proteome</keyword>
<dbReference type="Proteomes" id="UP000246661">
    <property type="component" value="Unassembled WGS sequence"/>
</dbReference>
<evidence type="ECO:0000313" key="4">
    <source>
        <dbReference type="EMBL" id="PWW21332.1"/>
    </source>
</evidence>
<dbReference type="RefSeq" id="WP_110004231.1">
    <property type="nucleotide sequence ID" value="NZ_QGTX01000001.1"/>
</dbReference>
<gene>
    <name evidence="4" type="ORF">JD79_00460</name>
</gene>
<evidence type="ECO:0000259" key="2">
    <source>
        <dbReference type="Pfam" id="PF01757"/>
    </source>
</evidence>
<dbReference type="EMBL" id="QGTX01000001">
    <property type="protein sequence ID" value="PWW21332.1"/>
    <property type="molecule type" value="Genomic_DNA"/>
</dbReference>
<evidence type="ECO:0000256" key="1">
    <source>
        <dbReference type="SAM" id="Phobius"/>
    </source>
</evidence>
<dbReference type="AlphaFoldDB" id="A0A317QDC4"/>
<comment type="caution">
    <text evidence="4">The sequence shown here is derived from an EMBL/GenBank/DDBJ whole genome shotgun (WGS) entry which is preliminary data.</text>
</comment>
<feature type="transmembrane region" description="Helical" evidence="1">
    <location>
        <begin position="230"/>
        <end position="248"/>
    </location>
</feature>
<name>A0A317QDC4_9ACTN</name>
<dbReference type="Pfam" id="PF19040">
    <property type="entry name" value="SGNH"/>
    <property type="match status" value="1"/>
</dbReference>
<dbReference type="PANTHER" id="PTHR23028:SF53">
    <property type="entry name" value="ACYL_TRANSF_3 DOMAIN-CONTAINING PROTEIN"/>
    <property type="match status" value="1"/>
</dbReference>
<protein>
    <submittedName>
        <fullName evidence="4">Peptidoglycan/LPS O-acetylase OafA/YrhL</fullName>
    </submittedName>
</protein>
<feature type="transmembrane region" description="Helical" evidence="1">
    <location>
        <begin position="260"/>
        <end position="282"/>
    </location>
</feature>
<sequence length="671" mass="71312">MSTSGRALRPDIQALRALAVTLVVAYHAHFLGFGGGYVGVDVFYVVSGFLITGQLLRELGETGRIRLGAFFARRARRLIPAASVVLLVTIAAAAVFLSPLRLPQLGGDAAAAALYVSNLRFAQAQTDYLHVGDAPSPFLHFWSLAVEEQFYLLWPALLLLLLRRRDDQVRSPLRCAAVAIGVVFAVSLASSVFLTPRYANWAFYLSPVRAWEFAAGAAVAVAAGLLARRGAVFATLTALTGVTLIVIADLRFDDATAFPGVAALVPVAGTALFLAGGAAGANPLNRIWSAAPLQRLGKLSYSLYLWHWPMLVMPAEALGRPLTLVENAAAVLASIVAAEITMRLVEDPARRSTLLRGSIKGVGFGLAMSLVTAWGVVAVPDVVTTVTFDGNGSVTAASVVDFDGGAVPADLTPALLDAATDAPDSQDDGCQTETARSGYCLYGDPDAETTIALYGDSHAGQWLPALQRLAREHGWNVLAMVKSGCPAPSVSVWKFDSRSPYTACDEWRLHAFERIVDADPDLIVVSGLQSYLPKNGATGRPALDWWAEGWQTTLARLTPVAPTMVLADTPHPSQDIPACLAENLDNAGACAVPTEVGFAQDRRATDEVTVTSAGAHFVSLDDDICDEQMCSAVRGNLLVFRDDSHLSTPFAESLAPQLAAQMRLVLPALPW</sequence>
<feature type="transmembrane region" description="Helical" evidence="1">
    <location>
        <begin position="173"/>
        <end position="195"/>
    </location>
</feature>
<dbReference type="InterPro" id="IPR043968">
    <property type="entry name" value="SGNH"/>
</dbReference>
<dbReference type="PANTHER" id="PTHR23028">
    <property type="entry name" value="ACETYLTRANSFERASE"/>
    <property type="match status" value="1"/>
</dbReference>
<feature type="transmembrane region" description="Helical" evidence="1">
    <location>
        <begin position="78"/>
        <end position="97"/>
    </location>
</feature>
<dbReference type="OrthoDB" id="3404679at2"/>
<accession>A0A317QDC4</accession>